<dbReference type="EMBL" id="FMUI01000021">
    <property type="protein sequence ID" value="SCX63013.1"/>
    <property type="molecule type" value="Genomic_DNA"/>
</dbReference>
<protein>
    <submittedName>
        <fullName evidence="1">Phage tail assembly chaperone protein, E, or 41 or 14</fullName>
    </submittedName>
</protein>
<gene>
    <name evidence="1" type="ORF">SAMN02927897_04460</name>
</gene>
<dbReference type="InterPro" id="IPR019289">
    <property type="entry name" value="Phage_tail_E/E"/>
</dbReference>
<dbReference type="Proteomes" id="UP000183569">
    <property type="component" value="Unassembled WGS sequence"/>
</dbReference>
<proteinExistence type="predicted"/>
<dbReference type="RefSeq" id="WP_017459931.1">
    <property type="nucleotide sequence ID" value="NZ_FMUI01000021.1"/>
</dbReference>
<reference evidence="1 2" key="1">
    <citation type="submission" date="2016-10" db="EMBL/GenBank/DDBJ databases">
        <authorList>
            <person name="Varghese N."/>
            <person name="Submissions S."/>
        </authorList>
    </citation>
    <scope>NUCLEOTIDE SEQUENCE [LARGE SCALE GENOMIC DNA]</scope>
    <source>
        <strain evidence="1 2">CGMCC 1.12102</strain>
    </source>
</reference>
<sequence length="93" mass="9707">MSHETDNVITLQTPIKRGEQLINSLTLMKPNAGTLRGLSLAAVANAEVDALIKVLPRITSPSLTEQEVGALDLVDMVALAGKVVGFLSPASGQ</sequence>
<name>A0A1G4ZBM8_9ENTR</name>
<dbReference type="GeneID" id="23843660"/>
<accession>A0A1G4ZBM8</accession>
<evidence type="ECO:0000313" key="1">
    <source>
        <dbReference type="EMBL" id="SCX63013.1"/>
    </source>
</evidence>
<dbReference type="Pfam" id="PF10109">
    <property type="entry name" value="Phage_TAC_7"/>
    <property type="match status" value="1"/>
</dbReference>
<organism evidence="1 2">
    <name type="scientific">Kosakonia sacchari</name>
    <dbReference type="NCBI Taxonomy" id="1158459"/>
    <lineage>
        <taxon>Bacteria</taxon>
        <taxon>Pseudomonadati</taxon>
        <taxon>Pseudomonadota</taxon>
        <taxon>Gammaproteobacteria</taxon>
        <taxon>Enterobacterales</taxon>
        <taxon>Enterobacteriaceae</taxon>
        <taxon>Kosakonia</taxon>
    </lineage>
</organism>
<evidence type="ECO:0000313" key="2">
    <source>
        <dbReference type="Proteomes" id="UP000183569"/>
    </source>
</evidence>
<dbReference type="AlphaFoldDB" id="A0A1G4ZBM8"/>
<comment type="caution">
    <text evidence="1">The sequence shown here is derived from an EMBL/GenBank/DDBJ whole genome shotgun (WGS) entry which is preliminary data.</text>
</comment>